<dbReference type="InterPro" id="IPR001007">
    <property type="entry name" value="VWF_dom"/>
</dbReference>
<evidence type="ECO:0000259" key="2">
    <source>
        <dbReference type="PROSITE" id="PS50184"/>
    </source>
</evidence>
<proteinExistence type="predicted"/>
<keyword evidence="1" id="KW-0732">Signal</keyword>
<feature type="signal peptide" evidence="1">
    <location>
        <begin position="1"/>
        <end position="22"/>
    </location>
</feature>
<dbReference type="EMBL" id="GEBQ01024755">
    <property type="protein sequence ID" value="JAT15222.1"/>
    <property type="molecule type" value="Transcribed_RNA"/>
</dbReference>
<organism evidence="3">
    <name type="scientific">Graphocephala atropunctata</name>
    <dbReference type="NCBI Taxonomy" id="36148"/>
    <lineage>
        <taxon>Eukaryota</taxon>
        <taxon>Metazoa</taxon>
        <taxon>Ecdysozoa</taxon>
        <taxon>Arthropoda</taxon>
        <taxon>Hexapoda</taxon>
        <taxon>Insecta</taxon>
        <taxon>Pterygota</taxon>
        <taxon>Neoptera</taxon>
        <taxon>Paraneoptera</taxon>
        <taxon>Hemiptera</taxon>
        <taxon>Auchenorrhyncha</taxon>
        <taxon>Membracoidea</taxon>
        <taxon>Cicadellidae</taxon>
        <taxon>Cicadellinae</taxon>
        <taxon>Cicadellini</taxon>
        <taxon>Graphocephala</taxon>
    </lineage>
</organism>
<evidence type="ECO:0000313" key="3">
    <source>
        <dbReference type="EMBL" id="JAT15222.1"/>
    </source>
</evidence>
<feature type="domain" description="VWFC" evidence="2">
    <location>
        <begin position="157"/>
        <end position="237"/>
    </location>
</feature>
<name>A0A1B6KUT9_9HEMI</name>
<evidence type="ECO:0000256" key="1">
    <source>
        <dbReference type="SAM" id="SignalP"/>
    </source>
</evidence>
<sequence length="313" mass="34901">VTSSVTAMSIVVALLLLGHALSIQGSNPCNNVAHTFYRKLKCTPEMAPGSSCPASYKCDYLLNRDKDMCYLFGREYPVDSTVSRNKVDFETPCIESCVCIKSEEGAKFWCQLGRGLSDCEPLPQECRRHVFEESFSCCKKSFVTCDKVSDPTHRKDVKCTYNNQTYEEGERFFPTSDVTCTQCICAEGFNGSIASPFCAPTDCPLELWGDTPHRLTQGCIPVYLSAQGCCPVMFRCPNSTDSVIKSEKTPLDKTDLTCNFGQLTMNVGDRISAWADHSDVECRCDIPPMPICTKTNMVLTADMIRMINHDHRQ</sequence>
<accession>A0A1B6KUT9</accession>
<gene>
    <name evidence="3" type="ORF">g.10148</name>
</gene>
<feature type="chain" id="PRO_5008586885" description="VWFC domain-containing protein" evidence="1">
    <location>
        <begin position="23"/>
        <end position="313"/>
    </location>
</feature>
<dbReference type="PROSITE" id="PS50184">
    <property type="entry name" value="VWFC_2"/>
    <property type="match status" value="1"/>
</dbReference>
<dbReference type="Gene3D" id="2.10.70.10">
    <property type="entry name" value="Complement Module, domain 1"/>
    <property type="match status" value="1"/>
</dbReference>
<feature type="non-terminal residue" evidence="3">
    <location>
        <position position="1"/>
    </location>
</feature>
<reference evidence="3" key="1">
    <citation type="submission" date="2015-11" db="EMBL/GenBank/DDBJ databases">
        <title>De novo transcriptome assembly of four potential Pierce s Disease insect vectors from Arizona vineyards.</title>
        <authorList>
            <person name="Tassone E.E."/>
        </authorList>
    </citation>
    <scope>NUCLEOTIDE SEQUENCE</scope>
</reference>
<protein>
    <recommendedName>
        <fullName evidence="2">VWFC domain-containing protein</fullName>
    </recommendedName>
</protein>
<dbReference type="AlphaFoldDB" id="A0A1B6KUT9"/>